<evidence type="ECO:0000256" key="9">
    <source>
        <dbReference type="ARBA" id="ARBA00052530"/>
    </source>
</evidence>
<evidence type="ECO:0000256" key="3">
    <source>
        <dbReference type="ARBA" id="ARBA00022516"/>
    </source>
</evidence>
<name>A0A9P0U0R4_PIEBR</name>
<dbReference type="PANTHER" id="PTHR11011:SF12">
    <property type="entry name" value="FATTY ACYL-COA REDUCTASE"/>
    <property type="match status" value="1"/>
</dbReference>
<dbReference type="Pfam" id="PF07993">
    <property type="entry name" value="NAD_binding_4"/>
    <property type="match status" value="1"/>
</dbReference>
<evidence type="ECO:0000256" key="7">
    <source>
        <dbReference type="ARBA" id="ARBA00023098"/>
    </source>
</evidence>
<dbReference type="EMBL" id="CALOZG010000087">
    <property type="protein sequence ID" value="CAH4038450.1"/>
    <property type="molecule type" value="Genomic_DNA"/>
</dbReference>
<dbReference type="InterPro" id="IPR013120">
    <property type="entry name" value="FAR_NAD-bd"/>
</dbReference>
<feature type="transmembrane region" description="Helical" evidence="10">
    <location>
        <begin position="630"/>
        <end position="651"/>
    </location>
</feature>
<reference evidence="14" key="1">
    <citation type="submission" date="2022-05" db="EMBL/GenBank/DDBJ databases">
        <authorList>
            <person name="Okamura Y."/>
        </authorList>
    </citation>
    <scope>NUCLEOTIDE SEQUENCE</scope>
</reference>
<dbReference type="GO" id="GO:0005777">
    <property type="term" value="C:peroxisome"/>
    <property type="evidence" value="ECO:0007669"/>
    <property type="project" value="TreeGrafter"/>
</dbReference>
<evidence type="ECO:0000256" key="1">
    <source>
        <dbReference type="ARBA" id="ARBA00004141"/>
    </source>
</evidence>
<evidence type="ECO:0000313" key="15">
    <source>
        <dbReference type="Proteomes" id="UP001152562"/>
    </source>
</evidence>
<comment type="caution">
    <text evidence="14">The sequence shown here is derived from an EMBL/GenBank/DDBJ whole genome shotgun (WGS) entry which is preliminary data.</text>
</comment>
<evidence type="ECO:0000256" key="10">
    <source>
        <dbReference type="RuleBase" id="RU363097"/>
    </source>
</evidence>
<dbReference type="InterPro" id="IPR036291">
    <property type="entry name" value="NAD(P)-bd_dom_sf"/>
</dbReference>
<comment type="function">
    <text evidence="10">Catalyzes the reduction of fatty acyl-CoA to fatty alcohols.</text>
</comment>
<evidence type="ECO:0000256" key="8">
    <source>
        <dbReference type="ARBA" id="ARBA00023136"/>
    </source>
</evidence>
<organism evidence="14 15">
    <name type="scientific">Pieris brassicae</name>
    <name type="common">White butterfly</name>
    <name type="synonym">Large white butterfly</name>
    <dbReference type="NCBI Taxonomy" id="7116"/>
    <lineage>
        <taxon>Eukaryota</taxon>
        <taxon>Metazoa</taxon>
        <taxon>Ecdysozoa</taxon>
        <taxon>Arthropoda</taxon>
        <taxon>Hexapoda</taxon>
        <taxon>Insecta</taxon>
        <taxon>Pterygota</taxon>
        <taxon>Neoptera</taxon>
        <taxon>Endopterygota</taxon>
        <taxon>Lepidoptera</taxon>
        <taxon>Glossata</taxon>
        <taxon>Ditrysia</taxon>
        <taxon>Papilionoidea</taxon>
        <taxon>Pieridae</taxon>
        <taxon>Pierinae</taxon>
        <taxon>Pieris</taxon>
    </lineage>
</organism>
<gene>
    <name evidence="14" type="ORF">PIBRA_LOCUS14010</name>
</gene>
<dbReference type="GO" id="GO:0035336">
    <property type="term" value="P:long-chain fatty-acyl-CoA metabolic process"/>
    <property type="evidence" value="ECO:0007669"/>
    <property type="project" value="TreeGrafter"/>
</dbReference>
<proteinExistence type="inferred from homology"/>
<evidence type="ECO:0000259" key="12">
    <source>
        <dbReference type="Pfam" id="PF03015"/>
    </source>
</evidence>
<keyword evidence="4 10" id="KW-0812">Transmembrane</keyword>
<dbReference type="Gene3D" id="3.40.50.720">
    <property type="entry name" value="NAD(P)-binding Rossmann-like Domain"/>
    <property type="match status" value="1"/>
</dbReference>
<evidence type="ECO:0000256" key="6">
    <source>
        <dbReference type="ARBA" id="ARBA00022989"/>
    </source>
</evidence>
<evidence type="ECO:0000256" key="2">
    <source>
        <dbReference type="ARBA" id="ARBA00005928"/>
    </source>
</evidence>
<dbReference type="FunFam" id="3.40.50.720:FF:000143">
    <property type="entry name" value="Fatty acyl-CoA reductase"/>
    <property type="match status" value="1"/>
</dbReference>
<feature type="domain" description="Fatty acyl-CoA reductase C-terminal" evidence="12">
    <location>
        <begin position="524"/>
        <end position="616"/>
    </location>
</feature>
<feature type="transmembrane region" description="Helical" evidence="10">
    <location>
        <begin position="522"/>
        <end position="539"/>
    </location>
</feature>
<evidence type="ECO:0000313" key="14">
    <source>
        <dbReference type="EMBL" id="CAH4038450.1"/>
    </source>
</evidence>
<dbReference type="CDD" id="cd09071">
    <property type="entry name" value="FAR_C"/>
    <property type="match status" value="1"/>
</dbReference>
<dbReference type="SUPFAM" id="SSF51735">
    <property type="entry name" value="NAD(P)-binding Rossmann-fold domains"/>
    <property type="match status" value="1"/>
</dbReference>
<evidence type="ECO:0000259" key="13">
    <source>
        <dbReference type="Pfam" id="PF07993"/>
    </source>
</evidence>
<dbReference type="PANTHER" id="PTHR11011">
    <property type="entry name" value="MALE STERILITY PROTEIN 2-RELATED"/>
    <property type="match status" value="1"/>
</dbReference>
<keyword evidence="6 10" id="KW-1133">Transmembrane helix</keyword>
<feature type="signal peptide" evidence="11">
    <location>
        <begin position="1"/>
        <end position="22"/>
    </location>
</feature>
<evidence type="ECO:0000256" key="11">
    <source>
        <dbReference type="SAM" id="SignalP"/>
    </source>
</evidence>
<dbReference type="GO" id="GO:0016020">
    <property type="term" value="C:membrane"/>
    <property type="evidence" value="ECO:0007669"/>
    <property type="project" value="UniProtKB-SubCell"/>
</dbReference>
<dbReference type="AlphaFoldDB" id="A0A9P0U0R4"/>
<dbReference type="Proteomes" id="UP001152562">
    <property type="component" value="Unassembled WGS sequence"/>
</dbReference>
<comment type="catalytic activity">
    <reaction evidence="9 10">
        <text>a long-chain fatty acyl-CoA + 2 NADPH + 2 H(+) = a long-chain primary fatty alcohol + 2 NADP(+) + CoA</text>
        <dbReference type="Rhea" id="RHEA:52716"/>
        <dbReference type="ChEBI" id="CHEBI:15378"/>
        <dbReference type="ChEBI" id="CHEBI:57287"/>
        <dbReference type="ChEBI" id="CHEBI:57783"/>
        <dbReference type="ChEBI" id="CHEBI:58349"/>
        <dbReference type="ChEBI" id="CHEBI:77396"/>
        <dbReference type="ChEBI" id="CHEBI:83139"/>
        <dbReference type="EC" id="1.2.1.84"/>
    </reaction>
</comment>
<dbReference type="InterPro" id="IPR033640">
    <property type="entry name" value="FAR_C"/>
</dbReference>
<keyword evidence="11" id="KW-0732">Signal</keyword>
<dbReference type="GO" id="GO:0080019">
    <property type="term" value="F:alcohol-forming very long-chain fatty acyl-CoA reductase activity"/>
    <property type="evidence" value="ECO:0007669"/>
    <property type="project" value="InterPro"/>
</dbReference>
<feature type="chain" id="PRO_5040247761" description="Fatty acyl-CoA reductase" evidence="11">
    <location>
        <begin position="23"/>
        <end position="683"/>
    </location>
</feature>
<evidence type="ECO:0000256" key="5">
    <source>
        <dbReference type="ARBA" id="ARBA00022857"/>
    </source>
</evidence>
<feature type="domain" description="Thioester reductase (TE)" evidence="13">
    <location>
        <begin position="181"/>
        <end position="451"/>
    </location>
</feature>
<evidence type="ECO:0000256" key="4">
    <source>
        <dbReference type="ARBA" id="ARBA00022692"/>
    </source>
</evidence>
<keyword evidence="5 10" id="KW-0521">NADP</keyword>
<keyword evidence="3 10" id="KW-0444">Lipid biosynthesis</keyword>
<dbReference type="InterPro" id="IPR026055">
    <property type="entry name" value="FAR"/>
</dbReference>
<keyword evidence="8 10" id="KW-0472">Membrane</keyword>
<dbReference type="Pfam" id="PF03015">
    <property type="entry name" value="Sterile"/>
    <property type="match status" value="1"/>
</dbReference>
<keyword evidence="7 10" id="KW-0443">Lipid metabolism</keyword>
<comment type="subcellular location">
    <subcellularLocation>
        <location evidence="1">Membrane</location>
        <topology evidence="1">Multi-pass membrane protein</topology>
    </subcellularLocation>
</comment>
<keyword evidence="10" id="KW-0560">Oxidoreductase</keyword>
<comment type="similarity">
    <text evidence="2 10">Belongs to the fatty acyl-CoA reductase family.</text>
</comment>
<dbReference type="CDD" id="cd05236">
    <property type="entry name" value="FAR-N_SDR_e"/>
    <property type="match status" value="1"/>
</dbReference>
<keyword evidence="15" id="KW-1185">Reference proteome</keyword>
<sequence>MPPSSVILKVIYVTICITSILAIKRDEVSDYSEHEVERIPNSNEVINAILGRLERNRHSAGRFKQRNTDEDCDDSSEILPEYTETLPSQERNMRQLNAKKHYPICHFDRKIQRLNTFEYEYRPAYYEEIRCINTDFEDIRDSNEFQVVPKRARAPFRRSLQPSMSAGMSINDYYRGKGVLLTGGSGFMGKVLVEKLLYSVPDIGNIYILMRPKRGKSVYQRLEELQRLPLFDRIRNERPSAFKKIKVLQGDVLFENFGLSDMDVEKLSEEISLVFHFAATLRLEAPLKDNVNMNTCGTQRTLNVAKRLKKLEVFVHLSTAFCYPDYKILEEKIHPPTVLPSDIMRLIEWLDDKQLALLTPSLLGAHPNCYTYSKRLAESIVANAFETMPVVIARPSIVCPALSEPLPGWVDNLNGPVGLMLGAGKGAIRSMLCDGSLFAQVIPVDTAINAIIAIGMIEGLRKEKSDVIPIYNINTGHQKPTTWGDVLKIGKDYGRKFPLAWPLWYPNGDITTNYALHEFKRIFYHLLPAYCIDFLLLITGQKRFMLRVQERISQGLQVLQYFTMRPWTFPCPNFDAIESKLHGNDKTTFSTDLSNVEKEKYIQNCVEGGRLYCLKEDPTKIHLNKMYHNFLYVLDWIVKILFSLLIFSFLAKWFEPVKDVLSLGEPVVKLLPFLGPAVFDKSS</sequence>
<dbReference type="GO" id="GO:0102965">
    <property type="term" value="F:alcohol-forming long-chain fatty acyl-CoA reductase activity"/>
    <property type="evidence" value="ECO:0007669"/>
    <property type="project" value="UniProtKB-EC"/>
</dbReference>
<dbReference type="EC" id="1.2.1.84" evidence="10"/>
<accession>A0A9P0U0R4</accession>
<protein>
    <recommendedName>
        <fullName evidence="10">Fatty acyl-CoA reductase</fullName>
        <ecNumber evidence="10">1.2.1.84</ecNumber>
    </recommendedName>
</protein>